<evidence type="ECO:0000259" key="1">
    <source>
        <dbReference type="Pfam" id="PF05292"/>
    </source>
</evidence>
<dbReference type="EMBL" id="AP014546">
    <property type="protein sequence ID" value="BBB31456.1"/>
    <property type="molecule type" value="Genomic_DNA"/>
</dbReference>
<evidence type="ECO:0000313" key="4">
    <source>
        <dbReference type="Proteomes" id="UP000595332"/>
    </source>
</evidence>
<dbReference type="GO" id="GO:0006633">
    <property type="term" value="P:fatty acid biosynthetic process"/>
    <property type="evidence" value="ECO:0007669"/>
    <property type="project" value="InterPro"/>
</dbReference>
<dbReference type="AlphaFoldDB" id="A0A7R6SXF6"/>
<dbReference type="InterPro" id="IPR042303">
    <property type="entry name" value="Malonyl_CoA_deC_C_sf"/>
</dbReference>
<gene>
    <name evidence="3" type="ORF">NEJAP_3518</name>
</gene>
<dbReference type="InterPro" id="IPR035372">
    <property type="entry name" value="MCD_N"/>
</dbReference>
<dbReference type="GO" id="GO:0050080">
    <property type="term" value="F:malonyl-CoA decarboxylase activity"/>
    <property type="evidence" value="ECO:0007669"/>
    <property type="project" value="UniProtKB-EC"/>
</dbReference>
<dbReference type="InterPro" id="IPR038917">
    <property type="entry name" value="Malonyl_CoA_deC"/>
</dbReference>
<keyword evidence="4" id="KW-1185">Reference proteome</keyword>
<evidence type="ECO:0000259" key="2">
    <source>
        <dbReference type="Pfam" id="PF17408"/>
    </source>
</evidence>
<accession>A0A7R6SXF6</accession>
<organism evidence="3 4">
    <name type="scientific">Neptunomonas japonica JAMM 1380</name>
    <dbReference type="NCBI Taxonomy" id="1441457"/>
    <lineage>
        <taxon>Bacteria</taxon>
        <taxon>Pseudomonadati</taxon>
        <taxon>Pseudomonadota</taxon>
        <taxon>Gammaproteobacteria</taxon>
        <taxon>Oceanospirillales</taxon>
        <taxon>Oceanospirillaceae</taxon>
        <taxon>Neptunomonas</taxon>
    </lineage>
</organism>
<dbReference type="Pfam" id="PF05292">
    <property type="entry name" value="MCD"/>
    <property type="match status" value="1"/>
</dbReference>
<dbReference type="RefSeq" id="WP_236590992.1">
    <property type="nucleotide sequence ID" value="NZ_AP014546.1"/>
</dbReference>
<protein>
    <submittedName>
        <fullName evidence="3">Malonyl-CoA decarboxylase</fullName>
        <ecNumber evidence="3">4.1.1.9</ecNumber>
    </submittedName>
</protein>
<dbReference type="KEGG" id="njp:NEJAP_3518"/>
<dbReference type="EC" id="4.1.1.9" evidence="3"/>
<dbReference type="Pfam" id="PF17408">
    <property type="entry name" value="MCD_N"/>
    <property type="match status" value="1"/>
</dbReference>
<sequence length="457" mass="51571">MATSNNSFLERTFSHIRLAWREATDNRATLERLNLSPELSNDDEAILRTWIDHCLADKGGEIASRARAATLGQSYLELDPIGQQRFLSILAMHYDTNRVDVEQYIERWQEASDDSRAEAARQLRNVLEPPRMKLLTLFNELPEGIKFLVDMRAQILSLQKQHPELKPLEADLKRLLISWFDIGLLQLEQINWHSSAELLEKLIAYEAVHAITSWDDLKNRLDSDRRCFAFFHPNMPNEPLIFVEVALVKGLADNVQTLLDESAPVGDIEQADTAIFYSISNAQQGLAGISFGNFLIKRVVKELQHEFPHLKQFSTLSPIPGLTRWIHKQPAEELEQLPGGKALLPHIQDQALTLTTEQLAEPQLKAPLIKLATYYLAKAERVGGTAADSVTHFHLSNGAQIAQLNWMADTSVNGLNQAAGFMVNYLYDLPNIEKRSQAYLSQNKRSLSSSIKSLLSS</sequence>
<feature type="domain" description="Malonyl-CoA decarboxylase C-terminal" evidence="1">
    <location>
        <begin position="183"/>
        <end position="428"/>
    </location>
</feature>
<dbReference type="Gene3D" id="3.40.630.150">
    <property type="entry name" value="Malonyl-CoA decarboxylase, catalytic domain"/>
    <property type="match status" value="1"/>
</dbReference>
<dbReference type="PANTHER" id="PTHR28641">
    <property type="match status" value="1"/>
</dbReference>
<dbReference type="InterPro" id="IPR007956">
    <property type="entry name" value="Malonyl_CoA_deC_C"/>
</dbReference>
<dbReference type="Proteomes" id="UP000595332">
    <property type="component" value="Chromosome"/>
</dbReference>
<name>A0A7R6SXF6_9GAMM</name>
<evidence type="ECO:0000313" key="3">
    <source>
        <dbReference type="EMBL" id="BBB31456.1"/>
    </source>
</evidence>
<keyword evidence="3" id="KW-0456">Lyase</keyword>
<dbReference type="InterPro" id="IPR038351">
    <property type="entry name" value="MCD_N_sf"/>
</dbReference>
<reference evidence="3 4" key="1">
    <citation type="journal article" date="2008" name="Int. J. Syst. Evol. Microbiol.">
        <title>Neptunomonas japonica sp. nov., an Osedax japonicus symbiont-like bacterium isolated from sediment adjacent to sperm whale carcasses off Kagoshima, Japan.</title>
        <authorList>
            <person name="Miyazaki M."/>
            <person name="Nogi Y."/>
            <person name="Fujiwara Y."/>
            <person name="Kawato M."/>
            <person name="Kubokawa K."/>
            <person name="Horikoshi K."/>
        </authorList>
    </citation>
    <scope>NUCLEOTIDE SEQUENCE [LARGE SCALE GENOMIC DNA]</scope>
    <source>
        <strain evidence="3 4">JAMM 1380</strain>
    </source>
</reference>
<dbReference type="PANTHER" id="PTHR28641:SF1">
    <property type="entry name" value="MALONYL-COA DECARBOXYLASE, MITOCHONDRIAL"/>
    <property type="match status" value="1"/>
</dbReference>
<feature type="domain" description="Malonyl-CoA decarboxylase N-terminal" evidence="2">
    <location>
        <begin position="94"/>
        <end position="180"/>
    </location>
</feature>
<dbReference type="Gene3D" id="1.20.140.90">
    <property type="entry name" value="Malonyl-CoA decarboxylase, oligemerization domain"/>
    <property type="match status" value="1"/>
</dbReference>
<proteinExistence type="predicted"/>